<dbReference type="STRING" id="604088.SAMN04488060_1410"/>
<dbReference type="EMBL" id="FOWZ01000002">
    <property type="protein sequence ID" value="SFP09763.1"/>
    <property type="molecule type" value="Genomic_DNA"/>
</dbReference>
<feature type="transmembrane region" description="Helical" evidence="1">
    <location>
        <begin position="20"/>
        <end position="43"/>
    </location>
</feature>
<keyword evidence="1" id="KW-0472">Membrane</keyword>
<evidence type="ECO:0000256" key="1">
    <source>
        <dbReference type="SAM" id="Phobius"/>
    </source>
</evidence>
<evidence type="ECO:0000313" key="3">
    <source>
        <dbReference type="EMBL" id="SFP09763.1"/>
    </source>
</evidence>
<protein>
    <submittedName>
        <fullName evidence="3">TadE-like protein</fullName>
    </submittedName>
</protein>
<dbReference type="Proteomes" id="UP000199331">
    <property type="component" value="Unassembled WGS sequence"/>
</dbReference>
<name>A0A1I5MJU1_9SPHN</name>
<evidence type="ECO:0000313" key="4">
    <source>
        <dbReference type="Proteomes" id="UP000199331"/>
    </source>
</evidence>
<keyword evidence="1" id="KW-0812">Transmembrane</keyword>
<reference evidence="4" key="1">
    <citation type="submission" date="2016-10" db="EMBL/GenBank/DDBJ databases">
        <authorList>
            <person name="Varghese N."/>
            <person name="Submissions S."/>
        </authorList>
    </citation>
    <scope>NUCLEOTIDE SEQUENCE [LARGE SCALE GENOMIC DNA]</scope>
    <source>
        <strain evidence="4">CGMCC 1.7715</strain>
    </source>
</reference>
<dbReference type="InterPro" id="IPR012495">
    <property type="entry name" value="TadE-like_dom"/>
</dbReference>
<dbReference type="Pfam" id="PF07811">
    <property type="entry name" value="TadE"/>
    <property type="match status" value="1"/>
</dbReference>
<organism evidence="3 4">
    <name type="scientific">Qipengyuania nanhaisediminis</name>
    <dbReference type="NCBI Taxonomy" id="604088"/>
    <lineage>
        <taxon>Bacteria</taxon>
        <taxon>Pseudomonadati</taxon>
        <taxon>Pseudomonadota</taxon>
        <taxon>Alphaproteobacteria</taxon>
        <taxon>Sphingomonadales</taxon>
        <taxon>Erythrobacteraceae</taxon>
        <taxon>Qipengyuania</taxon>
    </lineage>
</organism>
<dbReference type="RefSeq" id="WP_160594923.1">
    <property type="nucleotide sequence ID" value="NZ_FOWZ01000002.1"/>
</dbReference>
<sequence>MLKRIKTFLRDNRGTAAVEFALVLPLTVTMLLGTLNMSIYLFFQNSLSSALDEASRAVSVWPVPSDAELQTEFTDHLLSAQQFGNAQLAITHGTDVSGRDYVDLEATGGIYVNLVFVDLGTIPVRLTKRSYPQL</sequence>
<feature type="domain" description="TadE-like" evidence="2">
    <location>
        <begin position="14"/>
        <end position="56"/>
    </location>
</feature>
<proteinExistence type="predicted"/>
<accession>A0A1I5MJU1</accession>
<keyword evidence="4" id="KW-1185">Reference proteome</keyword>
<keyword evidence="1" id="KW-1133">Transmembrane helix</keyword>
<evidence type="ECO:0000259" key="2">
    <source>
        <dbReference type="Pfam" id="PF07811"/>
    </source>
</evidence>
<dbReference type="AlphaFoldDB" id="A0A1I5MJU1"/>
<gene>
    <name evidence="3" type="ORF">SAMN04488060_1410</name>
</gene>